<dbReference type="EMBL" id="NAPY01000016">
    <property type="protein sequence ID" value="MUL37048.1"/>
    <property type="molecule type" value="Genomic_DNA"/>
</dbReference>
<accession>A0A6N8FVA0</accession>
<evidence type="ECO:0000313" key="2">
    <source>
        <dbReference type="Proteomes" id="UP000441797"/>
    </source>
</evidence>
<name>A0A6N8FVA0_9CHRO</name>
<reference evidence="1 2" key="1">
    <citation type="journal article" date="2019" name="Front. Microbiol.">
        <title>Genomic Features for Desiccation Tolerance and Sugar Biosynthesis in the Extremophile Gloeocapsopsis sp. UTEX B3054.</title>
        <authorList>
            <person name="Urrejola C."/>
            <person name="Alcorta J."/>
            <person name="Salas L."/>
            <person name="Vasquez M."/>
            <person name="Polz M.F."/>
            <person name="Vicuna R."/>
            <person name="Diez B."/>
        </authorList>
    </citation>
    <scope>NUCLEOTIDE SEQUENCE [LARGE SCALE GENOMIC DNA]</scope>
    <source>
        <strain evidence="1 2">1H9</strain>
    </source>
</reference>
<organism evidence="1 2">
    <name type="scientific">Gloeocapsopsis dulcis AAB1 = 1H9</name>
    <dbReference type="NCBI Taxonomy" id="1433147"/>
    <lineage>
        <taxon>Bacteria</taxon>
        <taxon>Bacillati</taxon>
        <taxon>Cyanobacteriota</taxon>
        <taxon>Cyanophyceae</taxon>
        <taxon>Oscillatoriophycideae</taxon>
        <taxon>Chroococcales</taxon>
        <taxon>Chroococcaceae</taxon>
        <taxon>Gloeocapsopsis</taxon>
        <taxon>Gloeocapsopsis dulcis</taxon>
    </lineage>
</organism>
<comment type="caution">
    <text evidence="1">The sequence shown here is derived from an EMBL/GenBank/DDBJ whole genome shotgun (WGS) entry which is preliminary data.</text>
</comment>
<keyword evidence="2" id="KW-1185">Reference proteome</keyword>
<gene>
    <name evidence="1" type="ORF">BWI75_12005</name>
</gene>
<dbReference type="RefSeq" id="WP_105219743.1">
    <property type="nucleotide sequence ID" value="NZ_CAWNSU010000046.1"/>
</dbReference>
<dbReference type="AlphaFoldDB" id="A0A6N8FVA0"/>
<dbReference type="Proteomes" id="UP000441797">
    <property type="component" value="Unassembled WGS sequence"/>
</dbReference>
<evidence type="ECO:0000313" key="1">
    <source>
        <dbReference type="EMBL" id="MUL37048.1"/>
    </source>
</evidence>
<sequence>MKYTVTLGFLTFLIVTASTQVLSIPFGLKVNSVKLLPAVSSPSRDASYINQQFGFRFDQPSSYIIANPTELSNETNNPLQVLQIWKPKDYSQRINLFESPPIISITIYNNPRHLPLESWKDQLSHNDVRPVIVAGQQAIAYTSTGLYESDNVLFSSADGRYVFHLKGEYIDASNSVRQTFQNILSSFSFIRSL</sequence>
<protein>
    <submittedName>
        <fullName evidence="1">Uncharacterized protein</fullName>
    </submittedName>
</protein>
<proteinExistence type="predicted"/>